<feature type="transmembrane region" description="Helical" evidence="2">
    <location>
        <begin position="922"/>
        <end position="941"/>
    </location>
</feature>
<dbReference type="InterPro" id="IPR045851">
    <property type="entry name" value="AMP-bd_C_sf"/>
</dbReference>
<dbReference type="InterPro" id="IPR009081">
    <property type="entry name" value="PP-bd_ACP"/>
</dbReference>
<feature type="compositionally biased region" description="Low complexity" evidence="1">
    <location>
        <begin position="9"/>
        <end position="18"/>
    </location>
</feature>
<evidence type="ECO:0000259" key="3">
    <source>
        <dbReference type="PROSITE" id="PS50075"/>
    </source>
</evidence>
<organism evidence="4 5">
    <name type="scientific">Seminavis robusta</name>
    <dbReference type="NCBI Taxonomy" id="568900"/>
    <lineage>
        <taxon>Eukaryota</taxon>
        <taxon>Sar</taxon>
        <taxon>Stramenopiles</taxon>
        <taxon>Ochrophyta</taxon>
        <taxon>Bacillariophyta</taxon>
        <taxon>Bacillariophyceae</taxon>
        <taxon>Bacillariophycidae</taxon>
        <taxon>Naviculales</taxon>
        <taxon>Naviculaceae</taxon>
        <taxon>Seminavis</taxon>
    </lineage>
</organism>
<sequence>MADRDEEAAAGVSNAVAAMESDWGEDPLSNAVAATTSDWAEDPLAEALEILSQTDPEEVEVMSQQHLAEEMLPDAAIASALEDSFRRRVSSAKGGNDHRIPLLQSLERMATQKRDVFFALYFGLPSGIRDLPPANPDVTCEVTFGELWDAAGVVAYHLRHTWNIQKGQRVLLAYGYGPSGLEALLGCWRAGVVAILAEAPAKPLRTIGESLERLQRIAEECQPIAMVLTDHKTFRLRNSDMGSLFRSTRKMWLPKLQWRATDTLQRNPTLQSLKQSITTISTYDTSSPPAYTFDETSVSPQDLALIQYTAGSTGDYPMPVLIPFASLQACLDMTQRFFDVATSKESVVAKVSGLSPLLLTDGCWGLVHATLLPLMNGWRMYYMSPEEFAQEPLRWLQRLSQHKITWALAPDREYTRVMDAFLAATEAQKGLCPIAHLDLSCVRHWHTFGQPLHPETMALVTHTLKPHGLRENWYTPCYGLTEHVGGALFLPHDFVLSTAGVTRRVAVASRMSLDSQITVKVVHPQTHQELPDGQVGELWLSSPAVAAGYGKDANLTQERMGAALKGPAGEGSLERFLRTGDAAFFENNHVFLCGSINDAIMLHSGDDEKQRVLYPQDVEWIAEQASADVIPGCVAALGSPGDAEKRRLEIVFEIAANHHQDPPEVCRLISDAVATRMGVTPIRVVAIRQHSIPRTRHGKIRRHTTKMQLAEETLDILYIGEDLTDGEARILPVDSVEYMERAQNVEKVLKRYFGSDVDENQSWEALGLTSLSSIDLRYDIAYSSRIDLPTNSFEQYPTPSALKEYIIQSRDQTIPTKLPYLNVAKSMKLSWLAMGFLQAILAVVILILFSSCLIPVWYLFDDLAKYNMEIASIPIFMASFSIIVLAVKWIVVGFYRPCQIVAPSFPYLQWWFVDRICCMWEFWVGRFFVGTPALNLFYILLGAKVSLLAKLDGFCREFDLIEVGPYTCCQHRSLRARHFSSWSRAESGPRIILRPIVIGQNSVIRGMLQPGVTVGEGCTVEKLAVLPEGSQLEDRVSVAGNPAVIIGRAPKRKEFNYLILGLMKLKWLGFEFFAFSVFVLSTQWALQRMLPKPYFEIWIIWWSLFVVIFSAISLLSSIVVKWVLLGRRLAGKIHTNIWTEFVEWAADYHFFLSTLVFQTFSLNSRFCNLLLAAHGMDIDLASKVYFDSFPPSKMDLIHVRRSFVAGVSFDVRKYGAYYPTHIHDSSIGESAHVNAGLVISNAVIPPVSVVSARTQLQDFAKSDQTLPDFSWSKELVVTLVYIMVVMCFKTSVYAGYRYWAFFDKQVPGWCVVFFLAGSITIQATCWMLFILVLQYVTFFGVSEDQPNPWSPAIYAVYLSSSAQFQTWSAVTILWGTQLFNDVARLFGSTIDGRALYFGNRMYDGPFLTVSNRTVSDGSQLCGHSIVYEQVKLGPTKVAGLVHEGTLVIANASITSKHSGPWRPVVQKDTLATNQYNASVTSATGGFSEDPEVMMV</sequence>
<dbReference type="SUPFAM" id="SSF47336">
    <property type="entry name" value="ACP-like"/>
    <property type="match status" value="1"/>
</dbReference>
<keyword evidence="5" id="KW-1185">Reference proteome</keyword>
<dbReference type="Proteomes" id="UP001153069">
    <property type="component" value="Unassembled WGS sequence"/>
</dbReference>
<comment type="caution">
    <text evidence="4">The sequence shown here is derived from an EMBL/GenBank/DDBJ whole genome shotgun (WGS) entry which is preliminary data.</text>
</comment>
<keyword evidence="2" id="KW-1133">Transmembrane helix</keyword>
<accession>A0A9N8DJW3</accession>
<feature type="transmembrane region" description="Helical" evidence="2">
    <location>
        <begin position="872"/>
        <end position="895"/>
    </location>
</feature>
<evidence type="ECO:0000313" key="5">
    <source>
        <dbReference type="Proteomes" id="UP001153069"/>
    </source>
</evidence>
<dbReference type="SUPFAM" id="SSF51161">
    <property type="entry name" value="Trimeric LpxA-like enzymes"/>
    <property type="match status" value="1"/>
</dbReference>
<dbReference type="PANTHER" id="PTHR22754:SF32">
    <property type="entry name" value="DISCO-INTERACTING PROTEIN 2"/>
    <property type="match status" value="1"/>
</dbReference>
<keyword evidence="4" id="KW-0436">Ligase</keyword>
<dbReference type="SUPFAM" id="SSF56801">
    <property type="entry name" value="Acetyl-CoA synthetase-like"/>
    <property type="match status" value="1"/>
</dbReference>
<feature type="region of interest" description="Disordered" evidence="1">
    <location>
        <begin position="1"/>
        <end position="26"/>
    </location>
</feature>
<dbReference type="Pfam" id="PF00501">
    <property type="entry name" value="AMP-binding"/>
    <property type="match status" value="1"/>
</dbReference>
<evidence type="ECO:0000256" key="2">
    <source>
        <dbReference type="SAM" id="Phobius"/>
    </source>
</evidence>
<dbReference type="PROSITE" id="PS50075">
    <property type="entry name" value="CARRIER"/>
    <property type="match status" value="1"/>
</dbReference>
<feature type="transmembrane region" description="Helical" evidence="2">
    <location>
        <begin position="1306"/>
        <end position="1333"/>
    </location>
</feature>
<dbReference type="Gene3D" id="3.40.50.12780">
    <property type="entry name" value="N-terminal domain of ligase-like"/>
    <property type="match status" value="1"/>
</dbReference>
<dbReference type="InterPro" id="IPR000873">
    <property type="entry name" value="AMP-dep_synth/lig_dom"/>
</dbReference>
<dbReference type="EMBL" id="CAICTM010000183">
    <property type="protein sequence ID" value="CAB9504037.1"/>
    <property type="molecule type" value="Genomic_DNA"/>
</dbReference>
<feature type="transmembrane region" description="Helical" evidence="2">
    <location>
        <begin position="1275"/>
        <end position="1294"/>
    </location>
</feature>
<dbReference type="InterPro" id="IPR036736">
    <property type="entry name" value="ACP-like_sf"/>
</dbReference>
<feature type="transmembrane region" description="Helical" evidence="2">
    <location>
        <begin position="1067"/>
        <end position="1086"/>
    </location>
</feature>
<feature type="transmembrane region" description="Helical" evidence="2">
    <location>
        <begin position="1098"/>
        <end position="1124"/>
    </location>
</feature>
<gene>
    <name evidence="4" type="ORF">SEMRO_184_G079840.1</name>
</gene>
<dbReference type="Gene3D" id="3.30.300.30">
    <property type="match status" value="1"/>
</dbReference>
<dbReference type="PANTHER" id="PTHR22754">
    <property type="entry name" value="DISCO-INTERACTING PROTEIN 2 DIP2 -RELATED"/>
    <property type="match status" value="1"/>
</dbReference>
<protein>
    <submittedName>
        <fullName evidence="4">Fatty-acid--CoA ligase FadD21</fullName>
    </submittedName>
</protein>
<evidence type="ECO:0000256" key="1">
    <source>
        <dbReference type="SAM" id="MobiDB-lite"/>
    </source>
</evidence>
<dbReference type="Gene3D" id="1.10.1200.10">
    <property type="entry name" value="ACP-like"/>
    <property type="match status" value="1"/>
</dbReference>
<dbReference type="Gene3D" id="2.160.10.10">
    <property type="entry name" value="Hexapeptide repeat proteins"/>
    <property type="match status" value="1"/>
</dbReference>
<feature type="transmembrane region" description="Helical" evidence="2">
    <location>
        <begin position="831"/>
        <end position="860"/>
    </location>
</feature>
<dbReference type="GO" id="GO:0016874">
    <property type="term" value="F:ligase activity"/>
    <property type="evidence" value="ECO:0007669"/>
    <property type="project" value="UniProtKB-KW"/>
</dbReference>
<evidence type="ECO:0000313" key="4">
    <source>
        <dbReference type="EMBL" id="CAB9504037.1"/>
    </source>
</evidence>
<dbReference type="InterPro" id="IPR042099">
    <property type="entry name" value="ANL_N_sf"/>
</dbReference>
<reference evidence="4" key="1">
    <citation type="submission" date="2020-06" db="EMBL/GenBank/DDBJ databases">
        <authorList>
            <consortium name="Plant Systems Biology data submission"/>
        </authorList>
    </citation>
    <scope>NUCLEOTIDE SEQUENCE</scope>
    <source>
        <strain evidence="4">D6</strain>
    </source>
</reference>
<feature type="domain" description="Carrier" evidence="3">
    <location>
        <begin position="736"/>
        <end position="810"/>
    </location>
</feature>
<dbReference type="InterPro" id="IPR011004">
    <property type="entry name" value="Trimer_LpxA-like_sf"/>
</dbReference>
<keyword evidence="2" id="KW-0812">Transmembrane</keyword>
<name>A0A9N8DJW3_9STRA</name>
<dbReference type="OrthoDB" id="10253115at2759"/>
<proteinExistence type="predicted"/>
<keyword evidence="2" id="KW-0472">Membrane</keyword>